<dbReference type="SUPFAM" id="SSF48403">
    <property type="entry name" value="Ankyrin repeat"/>
    <property type="match status" value="1"/>
</dbReference>
<keyword evidence="4" id="KW-0862">Zinc</keyword>
<gene>
    <name evidence="8" type="ORF">BQ4739_LOCUS14919</name>
</gene>
<feature type="region of interest" description="Disordered" evidence="6">
    <location>
        <begin position="700"/>
        <end position="731"/>
    </location>
</feature>
<dbReference type="InterPro" id="IPR002110">
    <property type="entry name" value="Ankyrin_rpt"/>
</dbReference>
<feature type="domain" description="RING-type" evidence="7">
    <location>
        <begin position="1067"/>
        <end position="1107"/>
    </location>
</feature>
<dbReference type="PANTHER" id="PTHR24201">
    <property type="entry name" value="ANK_REP_REGION DOMAIN-CONTAINING PROTEIN"/>
    <property type="match status" value="1"/>
</dbReference>
<dbReference type="GO" id="GO:0008270">
    <property type="term" value="F:zinc ion binding"/>
    <property type="evidence" value="ECO:0007669"/>
    <property type="project" value="UniProtKB-KW"/>
</dbReference>
<sequence>MPRISPLAKASATLAACAEAVSDANGLNSSTLSNLSSRMKSYSGFGEGVCTCARCMRRAGPIREDVENKLVQITYALANVYDDSPDLEVRVTDEHRARAEEMMACVESGDVTRLRDAFLEIEEQESEGLLEGGTATEVATYLIISAAQVGQPEVIRLLAEWDADMEETDSIRRGRPLMHAANNGHTAAVKALVDCGAEPEATDDNGYTALMVAVFSDRSSAAEALVDGGAAVDAQDRAGRTALSYAAMYGSTDCIYLLAARGADVAHLDADGATPLELAEGSGRQSAVDALKKLQLRVKMQEKRKVKQSKCRSGYSDLDAAQLQAKEQEAARAAAELLEQLDKEEAAKSAKAAKKKKKGKGKAAAADCTASDTTETPQQEAVADMLPPEPPANGVHHQQQHQATPGRQRQQQQQHSSSSHDSAATGAAWPAQELRDDSTPADPGDSAASKAADGKHQPRKQAKQAASTSPGGSSKQGADAAPSSSSSHEQQQQQQQSLAHAATDDTASSVDEAAAGAAAAAAVDDELDVMRREWEVLLEAAARCKDQRQQPTMLARVADMLPRCSDAGISVKYGRKVLQRLQAVGPARTALQAALAAQPCSCDELEAALSACKSCRCLLEEDLLQVAEDVLADLLKQQEEQLRLQQEQQAQQLAQQQAQQQQLAEQQAQLAAKQAAQQRQQQQQQQQHSLWESKAGPVLGMLDAGESQSPMHRQTSPGLRPMQQQQQAVPQLQLQQDEVQQVQQQVQQVMQQMSQPMLAPPLQRPLQPPPPPHLLPQAQQQQPMPPPQQQQHMGVQHQPPGTTMPFLQQQLRALQQPQLQQQQQQQHSLGQMQQHPQLLQQQQNPLGPPSASSPLSMPSLLQSQQQQQHPLGQLQLMQHQQLFASQLQGSQVQRGPMQGMLGGTPPPPMSGMLQGPGGMLSNQLLAPMSQASVRMQQAQQMQQQQQQQQLAGSYWGAPRPSLVTPGGFGSVGQPLSRSPAGGGRLSLDMLAPSPGLAGASLAAAAGDFVRRNSLSTPVAGVAPVLLSGQAEVDVLDDHQHPAYAMANALLSDDDDDQLPVGSAVVECRLCFKGRADTCCLPCGCLQMCQGCALLWKQRGEQACPWCKAPLEDYAVV</sequence>
<feature type="repeat" description="ANK" evidence="3">
    <location>
        <begin position="205"/>
        <end position="237"/>
    </location>
</feature>
<evidence type="ECO:0000256" key="5">
    <source>
        <dbReference type="SAM" id="Coils"/>
    </source>
</evidence>
<reference evidence="8 9" key="1">
    <citation type="submission" date="2016-10" db="EMBL/GenBank/DDBJ databases">
        <authorList>
            <person name="Cai Z."/>
        </authorList>
    </citation>
    <scope>NUCLEOTIDE SEQUENCE [LARGE SCALE GENOMIC DNA]</scope>
</reference>
<dbReference type="Gene3D" id="3.30.40.10">
    <property type="entry name" value="Zinc/RING finger domain, C3HC4 (zinc finger)"/>
    <property type="match status" value="1"/>
</dbReference>
<feature type="coiled-coil region" evidence="5">
    <location>
        <begin position="628"/>
        <end position="685"/>
    </location>
</feature>
<feature type="repeat" description="ANK" evidence="3">
    <location>
        <begin position="238"/>
        <end position="270"/>
    </location>
</feature>
<dbReference type="Pfam" id="PF13920">
    <property type="entry name" value="zf-C3HC4_3"/>
    <property type="match status" value="1"/>
</dbReference>
<keyword evidence="1" id="KW-0677">Repeat</keyword>
<dbReference type="InterPro" id="IPR001841">
    <property type="entry name" value="Znf_RING"/>
</dbReference>
<feature type="repeat" description="ANK" evidence="3">
    <location>
        <begin position="172"/>
        <end position="204"/>
    </location>
</feature>
<keyword evidence="4" id="KW-0863">Zinc-finger</keyword>
<protein>
    <recommendedName>
        <fullName evidence="7">RING-type domain-containing protein</fullName>
    </recommendedName>
</protein>
<proteinExistence type="predicted"/>
<feature type="compositionally biased region" description="Low complexity" evidence="6">
    <location>
        <begin position="400"/>
        <end position="428"/>
    </location>
</feature>
<keyword evidence="9" id="KW-1185">Reference proteome</keyword>
<dbReference type="InterPro" id="IPR036770">
    <property type="entry name" value="Ankyrin_rpt-contain_sf"/>
</dbReference>
<dbReference type="PROSITE" id="PS50089">
    <property type="entry name" value="ZF_RING_2"/>
    <property type="match status" value="1"/>
</dbReference>
<evidence type="ECO:0000259" key="7">
    <source>
        <dbReference type="PROSITE" id="PS50089"/>
    </source>
</evidence>
<feature type="compositionally biased region" description="Low complexity" evidence="6">
    <location>
        <begin position="789"/>
        <end position="800"/>
    </location>
</feature>
<dbReference type="STRING" id="3088.A0A383WBM4"/>
<dbReference type="PROSITE" id="PS50297">
    <property type="entry name" value="ANK_REP_REGION"/>
    <property type="match status" value="2"/>
</dbReference>
<feature type="compositionally biased region" description="Polar residues" evidence="6">
    <location>
        <begin position="464"/>
        <end position="475"/>
    </location>
</feature>
<dbReference type="Proteomes" id="UP000256970">
    <property type="component" value="Unassembled WGS sequence"/>
</dbReference>
<keyword evidence="2 3" id="KW-0040">ANK repeat</keyword>
<feature type="compositionally biased region" description="Polar residues" evidence="6">
    <location>
        <begin position="370"/>
        <end position="379"/>
    </location>
</feature>
<accession>A0A383WBM4</accession>
<evidence type="ECO:0000256" key="1">
    <source>
        <dbReference type="ARBA" id="ARBA00022737"/>
    </source>
</evidence>
<evidence type="ECO:0000256" key="2">
    <source>
        <dbReference type="ARBA" id="ARBA00023043"/>
    </source>
</evidence>
<dbReference type="InterPro" id="IPR013083">
    <property type="entry name" value="Znf_RING/FYVE/PHD"/>
</dbReference>
<dbReference type="SMART" id="SM00248">
    <property type="entry name" value="ANK"/>
    <property type="match status" value="3"/>
</dbReference>
<dbReference type="Pfam" id="PF00023">
    <property type="entry name" value="Ank"/>
    <property type="match status" value="1"/>
</dbReference>
<dbReference type="PROSITE" id="PS50088">
    <property type="entry name" value="ANK_REPEAT"/>
    <property type="match status" value="3"/>
</dbReference>
<keyword evidence="4" id="KW-0479">Metal-binding</keyword>
<name>A0A383WBM4_TETOB</name>
<evidence type="ECO:0000256" key="6">
    <source>
        <dbReference type="SAM" id="MobiDB-lite"/>
    </source>
</evidence>
<feature type="compositionally biased region" description="Pro residues" evidence="6">
    <location>
        <begin position="759"/>
        <end position="774"/>
    </location>
</feature>
<feature type="region of interest" description="Disordered" evidence="6">
    <location>
        <begin position="759"/>
        <end position="869"/>
    </location>
</feature>
<dbReference type="AlphaFoldDB" id="A0A383WBM4"/>
<feature type="compositionally biased region" description="Low complexity" evidence="6">
    <location>
        <begin position="476"/>
        <end position="501"/>
    </location>
</feature>
<feature type="region of interest" description="Disordered" evidence="6">
    <location>
        <begin position="887"/>
        <end position="909"/>
    </location>
</feature>
<evidence type="ECO:0000313" key="9">
    <source>
        <dbReference type="Proteomes" id="UP000256970"/>
    </source>
</evidence>
<feature type="region of interest" description="Disordered" evidence="6">
    <location>
        <begin position="352"/>
        <end position="512"/>
    </location>
</feature>
<evidence type="ECO:0000256" key="4">
    <source>
        <dbReference type="PROSITE-ProRule" id="PRU00175"/>
    </source>
</evidence>
<feature type="compositionally biased region" description="Polar residues" evidence="6">
    <location>
        <begin position="706"/>
        <end position="717"/>
    </location>
</feature>
<keyword evidence="5" id="KW-0175">Coiled coil</keyword>
<feature type="compositionally biased region" description="Low complexity" evidence="6">
    <location>
        <begin position="807"/>
        <end position="869"/>
    </location>
</feature>
<dbReference type="EMBL" id="FNXT01001218">
    <property type="protein sequence ID" value="SZX74592.1"/>
    <property type="molecule type" value="Genomic_DNA"/>
</dbReference>
<evidence type="ECO:0000313" key="8">
    <source>
        <dbReference type="EMBL" id="SZX74592.1"/>
    </source>
</evidence>
<dbReference type="InterPro" id="IPR050776">
    <property type="entry name" value="Ank_Repeat/CDKN_Inhibitor"/>
</dbReference>
<evidence type="ECO:0000256" key="3">
    <source>
        <dbReference type="PROSITE-ProRule" id="PRU00023"/>
    </source>
</evidence>
<dbReference type="PANTHER" id="PTHR24201:SF15">
    <property type="entry name" value="ANKYRIN REPEAT DOMAIN-CONTAINING PROTEIN 66"/>
    <property type="match status" value="1"/>
</dbReference>
<organism evidence="8 9">
    <name type="scientific">Tetradesmus obliquus</name>
    <name type="common">Green alga</name>
    <name type="synonym">Acutodesmus obliquus</name>
    <dbReference type="NCBI Taxonomy" id="3088"/>
    <lineage>
        <taxon>Eukaryota</taxon>
        <taxon>Viridiplantae</taxon>
        <taxon>Chlorophyta</taxon>
        <taxon>core chlorophytes</taxon>
        <taxon>Chlorophyceae</taxon>
        <taxon>CS clade</taxon>
        <taxon>Sphaeropleales</taxon>
        <taxon>Scenedesmaceae</taxon>
        <taxon>Tetradesmus</taxon>
    </lineage>
</organism>
<feature type="compositionally biased region" description="Basic residues" evidence="6">
    <location>
        <begin position="352"/>
        <end position="361"/>
    </location>
</feature>
<dbReference type="Gene3D" id="1.25.40.20">
    <property type="entry name" value="Ankyrin repeat-containing domain"/>
    <property type="match status" value="2"/>
</dbReference>
<dbReference type="Pfam" id="PF12796">
    <property type="entry name" value="Ank_2"/>
    <property type="match status" value="1"/>
</dbReference>